<dbReference type="Pfam" id="PF00557">
    <property type="entry name" value="Peptidase_M24"/>
    <property type="match status" value="1"/>
</dbReference>
<keyword evidence="3" id="KW-0645">Protease</keyword>
<evidence type="ECO:0000259" key="2">
    <source>
        <dbReference type="Pfam" id="PF01321"/>
    </source>
</evidence>
<sequence length="365" mass="41357">MFNRKYIDKLTTEMEKREVDAMIITPSTDLEFLMGFSPHMDERFQGLFYLKDRRYFYIVPKLNEEEIGKAIGKDAAIYAWDDGEGYLGQVKKAFEDFDLMHKKIAVNGSTRAISMLDIQGIVEVNFINGNEILEEIRIIKDEEETEYLRKAAKLADEVYEDIVKFIRPGIQEKDIKDKIEELFMEKGGDGLSFNPIIASGPNSSKPHYNEYARYIQEKDVIILDFGCTYKGLCSDMSRTVFVGGISDEERKVYEIIYQANKAGEKAAKEGVAAESVDKVSRDVIKNAGYGEYFLNRLGHGIGYSVHEAPDIKGGNERILEKGMAFSIEPGIYMPGKFGMRIEDIVCITENGSEVLNKASKEIIIV</sequence>
<gene>
    <name evidence="3" type="ORF">EV214_10158</name>
</gene>
<evidence type="ECO:0000313" key="4">
    <source>
        <dbReference type="Proteomes" id="UP000294919"/>
    </source>
</evidence>
<dbReference type="RefSeq" id="WP_132241525.1">
    <property type="nucleotide sequence ID" value="NZ_SLWV01000001.1"/>
</dbReference>
<accession>A0A4R2L3M6</accession>
<feature type="domain" description="Creatinase N-terminal" evidence="2">
    <location>
        <begin position="7"/>
        <end position="139"/>
    </location>
</feature>
<organism evidence="3 4">
    <name type="scientific">Marinisporobacter balticus</name>
    <dbReference type="NCBI Taxonomy" id="2018667"/>
    <lineage>
        <taxon>Bacteria</taxon>
        <taxon>Bacillati</taxon>
        <taxon>Bacillota</taxon>
        <taxon>Clostridia</taxon>
        <taxon>Peptostreptococcales</taxon>
        <taxon>Thermotaleaceae</taxon>
        <taxon>Marinisporobacter</taxon>
    </lineage>
</organism>
<dbReference type="PANTHER" id="PTHR46112">
    <property type="entry name" value="AMINOPEPTIDASE"/>
    <property type="match status" value="1"/>
</dbReference>
<dbReference type="InterPro" id="IPR000587">
    <property type="entry name" value="Creatinase_N"/>
</dbReference>
<protein>
    <submittedName>
        <fullName evidence="3">Xaa-Pro aminopeptidase</fullName>
    </submittedName>
</protein>
<dbReference type="InterPro" id="IPR050659">
    <property type="entry name" value="Peptidase_M24B"/>
</dbReference>
<dbReference type="OrthoDB" id="9806388at2"/>
<evidence type="ECO:0000259" key="1">
    <source>
        <dbReference type="Pfam" id="PF00557"/>
    </source>
</evidence>
<dbReference type="InterPro" id="IPR029149">
    <property type="entry name" value="Creatin/AminoP/Spt16_N"/>
</dbReference>
<dbReference type="Proteomes" id="UP000294919">
    <property type="component" value="Unassembled WGS sequence"/>
</dbReference>
<dbReference type="InterPro" id="IPR036005">
    <property type="entry name" value="Creatinase/aminopeptidase-like"/>
</dbReference>
<dbReference type="CDD" id="cd01092">
    <property type="entry name" value="APP-like"/>
    <property type="match status" value="1"/>
</dbReference>
<dbReference type="GO" id="GO:0004177">
    <property type="term" value="F:aminopeptidase activity"/>
    <property type="evidence" value="ECO:0007669"/>
    <property type="project" value="UniProtKB-KW"/>
</dbReference>
<keyword evidence="3" id="KW-0031">Aminopeptidase</keyword>
<dbReference type="SUPFAM" id="SSF55920">
    <property type="entry name" value="Creatinase/aminopeptidase"/>
    <property type="match status" value="1"/>
</dbReference>
<dbReference type="Gene3D" id="3.40.350.10">
    <property type="entry name" value="Creatinase/prolidase N-terminal domain"/>
    <property type="match status" value="1"/>
</dbReference>
<dbReference type="AlphaFoldDB" id="A0A4R2L3M6"/>
<keyword evidence="4" id="KW-1185">Reference proteome</keyword>
<keyword evidence="3" id="KW-0378">Hydrolase</keyword>
<dbReference type="PANTHER" id="PTHR46112:SF3">
    <property type="entry name" value="AMINOPEPTIDASE YPDF"/>
    <property type="match status" value="1"/>
</dbReference>
<name>A0A4R2L3M6_9FIRM</name>
<comment type="caution">
    <text evidence="3">The sequence shown here is derived from an EMBL/GenBank/DDBJ whole genome shotgun (WGS) entry which is preliminary data.</text>
</comment>
<reference evidence="3 4" key="1">
    <citation type="submission" date="2019-03" db="EMBL/GenBank/DDBJ databases">
        <title>Genomic Encyclopedia of Type Strains, Phase IV (KMG-IV): sequencing the most valuable type-strain genomes for metagenomic binning, comparative biology and taxonomic classification.</title>
        <authorList>
            <person name="Goeker M."/>
        </authorList>
    </citation>
    <scope>NUCLEOTIDE SEQUENCE [LARGE SCALE GENOMIC DNA]</scope>
    <source>
        <strain evidence="3 4">DSM 102940</strain>
    </source>
</reference>
<dbReference type="InterPro" id="IPR000994">
    <property type="entry name" value="Pept_M24"/>
</dbReference>
<dbReference type="SUPFAM" id="SSF53092">
    <property type="entry name" value="Creatinase/prolidase N-terminal domain"/>
    <property type="match status" value="1"/>
</dbReference>
<feature type="domain" description="Peptidase M24" evidence="1">
    <location>
        <begin position="146"/>
        <end position="349"/>
    </location>
</feature>
<evidence type="ECO:0000313" key="3">
    <source>
        <dbReference type="EMBL" id="TCO79827.1"/>
    </source>
</evidence>
<dbReference type="Pfam" id="PF01321">
    <property type="entry name" value="Creatinase_N"/>
    <property type="match status" value="1"/>
</dbReference>
<dbReference type="EMBL" id="SLWV01000001">
    <property type="protein sequence ID" value="TCO79827.1"/>
    <property type="molecule type" value="Genomic_DNA"/>
</dbReference>
<proteinExistence type="predicted"/>
<dbReference type="Gene3D" id="3.90.230.10">
    <property type="entry name" value="Creatinase/methionine aminopeptidase superfamily"/>
    <property type="match status" value="1"/>
</dbReference>